<sequence>MNPRILLRGLLLIGSLVALGYLFEVTQLGSLLDKGWIDSEIRGKGLDGELIFIAIGALATAVGLPRQLIGFLGGYAFGFLFGTLAALIAASLGCVIAFYYSRLFGRALVMARFERRIRRVNDFLSGHTFSMTVLIRLLPIGSNLATNLAAGVTHVPAFAFIAGSALGYIPQTAVFALAGSGIEVDPVLRIGLAIALFVISGVLGAYLYRRFRHGRSLDREIDRELGEEQAVEEQQKA</sequence>
<evidence type="ECO:0000313" key="9">
    <source>
        <dbReference type="Proteomes" id="UP000191110"/>
    </source>
</evidence>
<feature type="transmembrane region" description="Helical" evidence="6">
    <location>
        <begin position="158"/>
        <end position="178"/>
    </location>
</feature>
<dbReference type="OrthoDB" id="7348996at2"/>
<dbReference type="AlphaFoldDB" id="A0A1T2L2Z7"/>
<evidence type="ECO:0000256" key="4">
    <source>
        <dbReference type="ARBA" id="ARBA00022989"/>
    </source>
</evidence>
<dbReference type="EMBL" id="MPRL01000050">
    <property type="protein sequence ID" value="OOZ39477.1"/>
    <property type="molecule type" value="Genomic_DNA"/>
</dbReference>
<dbReference type="InterPro" id="IPR032816">
    <property type="entry name" value="VTT_dom"/>
</dbReference>
<comment type="subcellular location">
    <subcellularLocation>
        <location evidence="1 6">Cell membrane</location>
        <topology evidence="1 6">Multi-pass membrane protein</topology>
    </subcellularLocation>
</comment>
<dbReference type="GO" id="GO:0005886">
    <property type="term" value="C:plasma membrane"/>
    <property type="evidence" value="ECO:0007669"/>
    <property type="project" value="UniProtKB-SubCell"/>
</dbReference>
<keyword evidence="9" id="KW-1185">Reference proteome</keyword>
<reference evidence="8 9" key="1">
    <citation type="submission" date="2016-11" db="EMBL/GenBank/DDBJ databases">
        <title>Mixed transmission modes and dynamic genome evolution in an obligate animal-bacterial symbiosis.</title>
        <authorList>
            <person name="Russell S.L."/>
            <person name="Corbett-Detig R.B."/>
            <person name="Cavanaugh C.M."/>
        </authorList>
    </citation>
    <scope>NUCLEOTIDE SEQUENCE [LARGE SCALE GENOMIC DNA]</scope>
    <source>
        <strain evidence="8">Sveles-Q1</strain>
    </source>
</reference>
<evidence type="ECO:0000256" key="1">
    <source>
        <dbReference type="ARBA" id="ARBA00004651"/>
    </source>
</evidence>
<feature type="transmembrane region" description="Helical" evidence="6">
    <location>
        <begin position="190"/>
        <end position="208"/>
    </location>
</feature>
<evidence type="ECO:0000256" key="2">
    <source>
        <dbReference type="ARBA" id="ARBA00022475"/>
    </source>
</evidence>
<evidence type="ECO:0000259" key="7">
    <source>
        <dbReference type="Pfam" id="PF09335"/>
    </source>
</evidence>
<proteinExistence type="inferred from homology"/>
<dbReference type="InterPro" id="IPR015414">
    <property type="entry name" value="TMEM64"/>
</dbReference>
<evidence type="ECO:0000256" key="6">
    <source>
        <dbReference type="RuleBase" id="RU366058"/>
    </source>
</evidence>
<keyword evidence="4 6" id="KW-1133">Transmembrane helix</keyword>
<comment type="caution">
    <text evidence="8">The sequence shown here is derived from an EMBL/GenBank/DDBJ whole genome shotgun (WGS) entry which is preliminary data.</text>
</comment>
<dbReference type="Proteomes" id="UP000191110">
    <property type="component" value="Unassembled WGS sequence"/>
</dbReference>
<keyword evidence="5 6" id="KW-0472">Membrane</keyword>
<evidence type="ECO:0000313" key="8">
    <source>
        <dbReference type="EMBL" id="OOZ39477.1"/>
    </source>
</evidence>
<dbReference type="RefSeq" id="WP_078484174.1">
    <property type="nucleotide sequence ID" value="NZ_MPRL01000050.1"/>
</dbReference>
<keyword evidence="3 6" id="KW-0812">Transmembrane</keyword>
<feature type="transmembrane region" description="Helical" evidence="6">
    <location>
        <begin position="50"/>
        <end position="69"/>
    </location>
</feature>
<gene>
    <name evidence="8" type="ORF">BOW53_11225</name>
</gene>
<dbReference type="PANTHER" id="PTHR12677">
    <property type="entry name" value="GOLGI APPARATUS MEMBRANE PROTEIN TVP38-RELATED"/>
    <property type="match status" value="1"/>
</dbReference>
<name>A0A1T2L2Z7_9GAMM</name>
<feature type="domain" description="VTT" evidence="7">
    <location>
        <begin position="64"/>
        <end position="180"/>
    </location>
</feature>
<keyword evidence="2 6" id="KW-1003">Cell membrane</keyword>
<comment type="similarity">
    <text evidence="6">Belongs to the TVP38/TMEM64 family.</text>
</comment>
<feature type="transmembrane region" description="Helical" evidence="6">
    <location>
        <begin position="6"/>
        <end position="29"/>
    </location>
</feature>
<evidence type="ECO:0000256" key="5">
    <source>
        <dbReference type="ARBA" id="ARBA00023136"/>
    </source>
</evidence>
<dbReference type="PANTHER" id="PTHR12677:SF59">
    <property type="entry name" value="GOLGI APPARATUS MEMBRANE PROTEIN TVP38-RELATED"/>
    <property type="match status" value="1"/>
</dbReference>
<feature type="transmembrane region" description="Helical" evidence="6">
    <location>
        <begin position="75"/>
        <end position="100"/>
    </location>
</feature>
<protein>
    <recommendedName>
        <fullName evidence="6">TVP38/TMEM64 family membrane protein</fullName>
    </recommendedName>
</protein>
<accession>A0A1T2L2Z7</accession>
<organism evidence="8 9">
    <name type="scientific">Solemya pervernicosa gill symbiont</name>
    <dbReference type="NCBI Taxonomy" id="642797"/>
    <lineage>
        <taxon>Bacteria</taxon>
        <taxon>Pseudomonadati</taxon>
        <taxon>Pseudomonadota</taxon>
        <taxon>Gammaproteobacteria</taxon>
        <taxon>sulfur-oxidizing symbionts</taxon>
    </lineage>
</organism>
<evidence type="ECO:0000256" key="3">
    <source>
        <dbReference type="ARBA" id="ARBA00022692"/>
    </source>
</evidence>
<dbReference type="Pfam" id="PF09335">
    <property type="entry name" value="VTT_dom"/>
    <property type="match status" value="1"/>
</dbReference>